<gene>
    <name evidence="8" type="ORF">FB45DRAFT_513323</name>
</gene>
<evidence type="ECO:0000313" key="8">
    <source>
        <dbReference type="EMBL" id="KAJ7632744.1"/>
    </source>
</evidence>
<dbReference type="EMBL" id="JARKIF010000008">
    <property type="protein sequence ID" value="KAJ7632744.1"/>
    <property type="molecule type" value="Genomic_DNA"/>
</dbReference>
<dbReference type="Gene3D" id="2.60.40.1820">
    <property type="match status" value="1"/>
</dbReference>
<dbReference type="InterPro" id="IPR044839">
    <property type="entry name" value="NDR1-like"/>
</dbReference>
<keyword evidence="3 6" id="KW-1133">Transmembrane helix</keyword>
<dbReference type="PANTHER" id="PTHR31234">
    <property type="entry name" value="LATE EMBRYOGENESIS ABUNDANT (LEA) HYDROXYPROLINE-RICH GLYCOPROTEIN FAMILY"/>
    <property type="match status" value="1"/>
</dbReference>
<evidence type="ECO:0000256" key="2">
    <source>
        <dbReference type="ARBA" id="ARBA00022692"/>
    </source>
</evidence>
<feature type="compositionally biased region" description="Polar residues" evidence="5">
    <location>
        <begin position="42"/>
        <end position="51"/>
    </location>
</feature>
<sequence>MAYQDPYYTAGQYPHSGQQYYGESQYAAPQQYNDAAPGEYNPYTSAQQPHQSYDYGGYRDEPALDQPQPQPQYERFSGPARVPNKSIDETSRFDDGEFTRGPKTAGNLRQYRKDFQGDLWTKGSRGSCVGRFFCCTFMIIVFLVVAILLTLVLWIKPPSVNIGDVAPSAANGGSTQTADGVNINMGVNISVENPNYFAVTFKKIQAEISYPLSGNTTNIGGGTKSDLVISSNAQTNFTFPFEIAYTTSIDPNGKILADLVTKCGILPGTTRQNLVVDYKITLGIQFLFVTISPSVSNSFSFACPLQASDVSGLLGGLLGGTGL</sequence>
<dbReference type="PANTHER" id="PTHR31234:SF2">
    <property type="entry name" value="OS05G0199100 PROTEIN"/>
    <property type="match status" value="1"/>
</dbReference>
<keyword evidence="9" id="KW-1185">Reference proteome</keyword>
<proteinExistence type="predicted"/>
<comment type="subcellular location">
    <subcellularLocation>
        <location evidence="1">Membrane</location>
        <topology evidence="1">Single-pass membrane protein</topology>
    </subcellularLocation>
</comment>
<evidence type="ECO:0000259" key="7">
    <source>
        <dbReference type="Pfam" id="PF03168"/>
    </source>
</evidence>
<feature type="transmembrane region" description="Helical" evidence="6">
    <location>
        <begin position="132"/>
        <end position="155"/>
    </location>
</feature>
<evidence type="ECO:0000256" key="4">
    <source>
        <dbReference type="ARBA" id="ARBA00023136"/>
    </source>
</evidence>
<comment type="caution">
    <text evidence="8">The sequence shown here is derived from an EMBL/GenBank/DDBJ whole genome shotgun (WGS) entry which is preliminary data.</text>
</comment>
<organism evidence="8 9">
    <name type="scientific">Roridomyces roridus</name>
    <dbReference type="NCBI Taxonomy" id="1738132"/>
    <lineage>
        <taxon>Eukaryota</taxon>
        <taxon>Fungi</taxon>
        <taxon>Dikarya</taxon>
        <taxon>Basidiomycota</taxon>
        <taxon>Agaricomycotina</taxon>
        <taxon>Agaricomycetes</taxon>
        <taxon>Agaricomycetidae</taxon>
        <taxon>Agaricales</taxon>
        <taxon>Marasmiineae</taxon>
        <taxon>Mycenaceae</taxon>
        <taxon>Roridomyces</taxon>
    </lineage>
</organism>
<protein>
    <recommendedName>
        <fullName evidence="7">Late embryogenesis abundant protein LEA-2 subgroup domain-containing protein</fullName>
    </recommendedName>
</protein>
<dbReference type="SUPFAM" id="SSF117070">
    <property type="entry name" value="LEA14-like"/>
    <property type="match status" value="1"/>
</dbReference>
<dbReference type="Pfam" id="PF03168">
    <property type="entry name" value="LEA_2"/>
    <property type="match status" value="1"/>
</dbReference>
<keyword evidence="4 6" id="KW-0472">Membrane</keyword>
<feature type="domain" description="Late embryogenesis abundant protein LEA-2 subgroup" evidence="7">
    <location>
        <begin position="189"/>
        <end position="292"/>
    </location>
</feature>
<dbReference type="AlphaFoldDB" id="A0AAD7BWV9"/>
<evidence type="ECO:0000256" key="6">
    <source>
        <dbReference type="SAM" id="Phobius"/>
    </source>
</evidence>
<evidence type="ECO:0000256" key="3">
    <source>
        <dbReference type="ARBA" id="ARBA00022989"/>
    </source>
</evidence>
<accession>A0AAD7BWV9</accession>
<feature type="compositionally biased region" description="Basic and acidic residues" evidence="5">
    <location>
        <begin position="86"/>
        <end position="100"/>
    </location>
</feature>
<feature type="region of interest" description="Disordered" evidence="5">
    <location>
        <begin position="28"/>
        <end position="105"/>
    </location>
</feature>
<dbReference type="Proteomes" id="UP001221142">
    <property type="component" value="Unassembled WGS sequence"/>
</dbReference>
<keyword evidence="2 6" id="KW-0812">Transmembrane</keyword>
<evidence type="ECO:0000256" key="1">
    <source>
        <dbReference type="ARBA" id="ARBA00004167"/>
    </source>
</evidence>
<name>A0AAD7BWV9_9AGAR</name>
<reference evidence="8" key="1">
    <citation type="submission" date="2023-03" db="EMBL/GenBank/DDBJ databases">
        <title>Massive genome expansion in bonnet fungi (Mycena s.s.) driven by repeated elements and novel gene families across ecological guilds.</title>
        <authorList>
            <consortium name="Lawrence Berkeley National Laboratory"/>
            <person name="Harder C.B."/>
            <person name="Miyauchi S."/>
            <person name="Viragh M."/>
            <person name="Kuo A."/>
            <person name="Thoen E."/>
            <person name="Andreopoulos B."/>
            <person name="Lu D."/>
            <person name="Skrede I."/>
            <person name="Drula E."/>
            <person name="Henrissat B."/>
            <person name="Morin E."/>
            <person name="Kohler A."/>
            <person name="Barry K."/>
            <person name="LaButti K."/>
            <person name="Morin E."/>
            <person name="Salamov A."/>
            <person name="Lipzen A."/>
            <person name="Mereny Z."/>
            <person name="Hegedus B."/>
            <person name="Baldrian P."/>
            <person name="Stursova M."/>
            <person name="Weitz H."/>
            <person name="Taylor A."/>
            <person name="Grigoriev I.V."/>
            <person name="Nagy L.G."/>
            <person name="Martin F."/>
            <person name="Kauserud H."/>
        </authorList>
    </citation>
    <scope>NUCLEOTIDE SEQUENCE</scope>
    <source>
        <strain evidence="8">9284</strain>
    </source>
</reference>
<evidence type="ECO:0000256" key="5">
    <source>
        <dbReference type="SAM" id="MobiDB-lite"/>
    </source>
</evidence>
<dbReference type="InterPro" id="IPR004864">
    <property type="entry name" value="LEA_2"/>
</dbReference>
<evidence type="ECO:0000313" key="9">
    <source>
        <dbReference type="Proteomes" id="UP001221142"/>
    </source>
</evidence>
<dbReference type="GO" id="GO:0098542">
    <property type="term" value="P:defense response to other organism"/>
    <property type="evidence" value="ECO:0007669"/>
    <property type="project" value="InterPro"/>
</dbReference>
<dbReference type="GO" id="GO:0016020">
    <property type="term" value="C:membrane"/>
    <property type="evidence" value="ECO:0007669"/>
    <property type="project" value="UniProtKB-SubCell"/>
</dbReference>